<dbReference type="RefSeq" id="WP_071904497.1">
    <property type="nucleotide sequence ID" value="NZ_MPIN01000019.1"/>
</dbReference>
<dbReference type="Pfam" id="PF00749">
    <property type="entry name" value="tRNA-synt_1c"/>
    <property type="match status" value="1"/>
</dbReference>
<feature type="binding site" evidence="7">
    <location>
        <begin position="6"/>
        <end position="10"/>
    </location>
    <ligand>
        <name>L-glutamate</name>
        <dbReference type="ChEBI" id="CHEBI:29985"/>
    </ligand>
</feature>
<dbReference type="GO" id="GO:0006400">
    <property type="term" value="P:tRNA modification"/>
    <property type="evidence" value="ECO:0007669"/>
    <property type="project" value="InterPro"/>
</dbReference>
<evidence type="ECO:0000256" key="8">
    <source>
        <dbReference type="RuleBase" id="RU363037"/>
    </source>
</evidence>
<feature type="binding site" evidence="7">
    <location>
        <position position="245"/>
    </location>
    <ligand>
        <name>ATP</name>
        <dbReference type="ChEBI" id="CHEBI:30616"/>
    </ligand>
</feature>
<evidence type="ECO:0000259" key="9">
    <source>
        <dbReference type="Pfam" id="PF00749"/>
    </source>
</evidence>
<dbReference type="GO" id="GO:0005524">
    <property type="term" value="F:ATP binding"/>
    <property type="evidence" value="ECO:0007669"/>
    <property type="project" value="UniProtKB-KW"/>
</dbReference>
<dbReference type="InterPro" id="IPR049940">
    <property type="entry name" value="GluQ/Sye"/>
</dbReference>
<name>A0A1L9AWM1_9BACT</name>
<dbReference type="GO" id="GO:0008270">
    <property type="term" value="F:zinc ion binding"/>
    <property type="evidence" value="ECO:0007669"/>
    <property type="project" value="UniProtKB-UniRule"/>
</dbReference>
<dbReference type="Proteomes" id="UP000182229">
    <property type="component" value="Unassembled WGS sequence"/>
</dbReference>
<dbReference type="STRING" id="83449.BON30_43445"/>
<sequence length="314" mass="34473">MSLRGRFAPSPTGRIHLGNARSALLGWLQARAAEGRFLLRIEDLDRARCRPAFLDDLYRDLTWLGLDWDEPPLVQSERGEVYQAALETLERAGRVYPCFCTRAEIARAASAPHGLGEEGPRYPGTCAALTPEARAARAATRPPAWRFQAIPGEWCFEDGLHGRYCQDVAAAVGDFVVRRNDGVASYQLAVVVDDAASGITDVLRGDDLLSSTPRQLQLYDALGVRPPRFWHVPLVLGEDGKRLAKREGAFAVAELRERGIAVERVLGLLAAWSGLGDGTPVTLEELIHRFRPELLPRTPVVAHETLLKEALGLG</sequence>
<dbReference type="PROSITE" id="PS00178">
    <property type="entry name" value="AA_TRNA_LIGASE_I"/>
    <property type="match status" value="1"/>
</dbReference>
<dbReference type="SUPFAM" id="SSF52374">
    <property type="entry name" value="Nucleotidylyl transferase"/>
    <property type="match status" value="1"/>
</dbReference>
<reference evidence="10 11" key="2">
    <citation type="submission" date="2016-12" db="EMBL/GenBank/DDBJ databases">
        <title>Draft Genome Sequence of Cystobacter ferrugineus Strain Cbfe23.</title>
        <authorList>
            <person name="Akbar S."/>
            <person name="Dowd S.E."/>
            <person name="Stevens D.C."/>
        </authorList>
    </citation>
    <scope>NUCLEOTIDE SEQUENCE [LARGE SCALE GENOMIC DNA]</scope>
    <source>
        <strain evidence="10 11">Cbfe23</strain>
    </source>
</reference>
<evidence type="ECO:0000256" key="5">
    <source>
        <dbReference type="ARBA" id="ARBA00022840"/>
    </source>
</evidence>
<dbReference type="PANTHER" id="PTHR43311:SF1">
    <property type="entry name" value="GLUTAMYL-Q TRNA(ASP) SYNTHETASE"/>
    <property type="match status" value="1"/>
</dbReference>
<keyword evidence="1 7" id="KW-0436">Ligase</keyword>
<feature type="short sequence motif" description="'KMSKS' region" evidence="7">
    <location>
        <begin position="242"/>
        <end position="246"/>
    </location>
</feature>
<feature type="binding site" evidence="7">
    <location>
        <position position="204"/>
    </location>
    <ligand>
        <name>L-glutamate</name>
        <dbReference type="ChEBI" id="CHEBI:29985"/>
    </ligand>
</feature>
<dbReference type="OrthoDB" id="9807503at2"/>
<keyword evidence="3 7" id="KW-0547">Nucleotide-binding</keyword>
<evidence type="ECO:0000256" key="6">
    <source>
        <dbReference type="ARBA" id="ARBA00023146"/>
    </source>
</evidence>
<gene>
    <name evidence="7" type="primary">gluQ</name>
    <name evidence="10" type="ORF">BON30_43445</name>
</gene>
<feature type="binding site" evidence="7">
    <location>
        <position position="42"/>
    </location>
    <ligand>
        <name>L-glutamate</name>
        <dbReference type="ChEBI" id="CHEBI:29985"/>
    </ligand>
</feature>
<keyword evidence="8" id="KW-0648">Protein biosynthesis</keyword>
<dbReference type="NCBIfam" id="TIGR03838">
    <property type="entry name" value="queuosine_YadB"/>
    <property type="match status" value="1"/>
</dbReference>
<protein>
    <recommendedName>
        <fullName evidence="7">Glutamyl-Q tRNA(Asp) synthetase</fullName>
        <shortName evidence="7">Glu-Q-RSs</shortName>
        <ecNumber evidence="7">6.1.1.-</ecNumber>
    </recommendedName>
</protein>
<comment type="caution">
    <text evidence="10">The sequence shown here is derived from an EMBL/GenBank/DDBJ whole genome shotgun (WGS) entry which is preliminary data.</text>
</comment>
<evidence type="ECO:0000256" key="4">
    <source>
        <dbReference type="ARBA" id="ARBA00022833"/>
    </source>
</evidence>
<keyword evidence="4 7" id="KW-0862">Zinc</keyword>
<feature type="domain" description="Glutamyl/glutaminyl-tRNA synthetase class Ib catalytic" evidence="9">
    <location>
        <begin position="3"/>
        <end position="263"/>
    </location>
</feature>
<dbReference type="InterPro" id="IPR020058">
    <property type="entry name" value="Glu/Gln-tRNA-synth_Ib_cat-dom"/>
</dbReference>
<dbReference type="GO" id="GO:0005829">
    <property type="term" value="C:cytosol"/>
    <property type="evidence" value="ECO:0007669"/>
    <property type="project" value="TreeGrafter"/>
</dbReference>
<evidence type="ECO:0000256" key="3">
    <source>
        <dbReference type="ARBA" id="ARBA00022741"/>
    </source>
</evidence>
<dbReference type="InterPro" id="IPR000924">
    <property type="entry name" value="Glu/Gln-tRNA-synth"/>
</dbReference>
<evidence type="ECO:0000256" key="7">
    <source>
        <dbReference type="HAMAP-Rule" id="MF_01428"/>
    </source>
</evidence>
<feature type="binding site" evidence="7">
    <location>
        <position position="126"/>
    </location>
    <ligand>
        <name>Zn(2+)</name>
        <dbReference type="ChEBI" id="CHEBI:29105"/>
    </ligand>
</feature>
<evidence type="ECO:0000313" key="10">
    <source>
        <dbReference type="EMBL" id="OJH34387.1"/>
    </source>
</evidence>
<dbReference type="NCBIfam" id="NF004315">
    <property type="entry name" value="PRK05710.1-4"/>
    <property type="match status" value="1"/>
</dbReference>
<dbReference type="HAMAP" id="MF_01428">
    <property type="entry name" value="Glu_Q_tRNA_synth"/>
    <property type="match status" value="1"/>
</dbReference>
<accession>A0A1L9AWM1</accession>
<keyword evidence="5 7" id="KW-0067">ATP-binding</keyword>
<proteinExistence type="inferred from homology"/>
<dbReference type="EMBL" id="MPIN01000019">
    <property type="protein sequence ID" value="OJH34387.1"/>
    <property type="molecule type" value="Genomic_DNA"/>
</dbReference>
<reference evidence="11" key="1">
    <citation type="submission" date="2016-11" db="EMBL/GenBank/DDBJ databases">
        <authorList>
            <person name="Shukria A."/>
            <person name="Stevens D.C."/>
        </authorList>
    </citation>
    <scope>NUCLEOTIDE SEQUENCE [LARGE SCALE GENOMIC DNA]</scope>
    <source>
        <strain evidence="11">Cbfe23</strain>
    </source>
</reference>
<evidence type="ECO:0000256" key="1">
    <source>
        <dbReference type="ARBA" id="ARBA00022598"/>
    </source>
</evidence>
<dbReference type="GO" id="GO:0004818">
    <property type="term" value="F:glutamate-tRNA ligase activity"/>
    <property type="evidence" value="ECO:0007669"/>
    <property type="project" value="TreeGrafter"/>
</dbReference>
<dbReference type="PRINTS" id="PR00987">
    <property type="entry name" value="TRNASYNTHGLU"/>
</dbReference>
<feature type="binding site" evidence="7">
    <location>
        <position position="122"/>
    </location>
    <ligand>
        <name>Zn(2+)</name>
        <dbReference type="ChEBI" id="CHEBI:29105"/>
    </ligand>
</feature>
<comment type="function">
    <text evidence="7">Catalyzes the tRNA-independent activation of glutamate in presence of ATP and the subsequent transfer of glutamate onto a tRNA(Asp). Glutamate is transferred on the 2-amino-5-(4,5-dihydroxy-2-cyclopenten-1-yl) moiety of the queuosine in the wobble position of the QUC anticodon.</text>
</comment>
<dbReference type="Gene3D" id="3.40.50.620">
    <property type="entry name" value="HUPs"/>
    <property type="match status" value="1"/>
</dbReference>
<dbReference type="NCBIfam" id="NF004314">
    <property type="entry name" value="PRK05710.1-3"/>
    <property type="match status" value="1"/>
</dbReference>
<dbReference type="InterPro" id="IPR022380">
    <property type="entry name" value="Glu-Q_tRNA(Asp)_Synthase"/>
</dbReference>
<evidence type="ECO:0000313" key="11">
    <source>
        <dbReference type="Proteomes" id="UP000182229"/>
    </source>
</evidence>
<feature type="short sequence motif" description="'HIGH' region" evidence="7">
    <location>
        <begin position="9"/>
        <end position="19"/>
    </location>
</feature>
<feature type="binding site" evidence="7">
    <location>
        <position position="186"/>
    </location>
    <ligand>
        <name>L-glutamate</name>
        <dbReference type="ChEBI" id="CHEBI:29985"/>
    </ligand>
</feature>
<dbReference type="PANTHER" id="PTHR43311">
    <property type="entry name" value="GLUTAMATE--TRNA LIGASE"/>
    <property type="match status" value="1"/>
</dbReference>
<keyword evidence="6 7" id="KW-0030">Aminoacyl-tRNA synthetase</keyword>
<comment type="similarity">
    <text evidence="7">Belongs to the class-I aminoacyl-tRNA synthetase family. GluQ subfamily.</text>
</comment>
<feature type="binding site" evidence="7">
    <location>
        <position position="98"/>
    </location>
    <ligand>
        <name>Zn(2+)</name>
        <dbReference type="ChEBI" id="CHEBI:29105"/>
    </ligand>
</feature>
<evidence type="ECO:0000256" key="2">
    <source>
        <dbReference type="ARBA" id="ARBA00022723"/>
    </source>
</evidence>
<dbReference type="AlphaFoldDB" id="A0A1L9AWM1"/>
<organism evidence="10 11">
    <name type="scientific">Cystobacter ferrugineus</name>
    <dbReference type="NCBI Taxonomy" id="83449"/>
    <lineage>
        <taxon>Bacteria</taxon>
        <taxon>Pseudomonadati</taxon>
        <taxon>Myxococcota</taxon>
        <taxon>Myxococcia</taxon>
        <taxon>Myxococcales</taxon>
        <taxon>Cystobacterineae</taxon>
        <taxon>Archangiaceae</taxon>
        <taxon>Cystobacter</taxon>
    </lineage>
</organism>
<dbReference type="InterPro" id="IPR001412">
    <property type="entry name" value="aa-tRNA-synth_I_CS"/>
</dbReference>
<dbReference type="InterPro" id="IPR014729">
    <property type="entry name" value="Rossmann-like_a/b/a_fold"/>
</dbReference>
<comment type="cofactor">
    <cofactor evidence="7">
        <name>Zn(2+)</name>
        <dbReference type="ChEBI" id="CHEBI:29105"/>
    </cofactor>
    <text evidence="7">Binds 1 zinc ion per subunit.</text>
</comment>
<keyword evidence="11" id="KW-1185">Reference proteome</keyword>
<feature type="binding site" evidence="7">
    <location>
        <position position="100"/>
    </location>
    <ligand>
        <name>Zn(2+)</name>
        <dbReference type="ChEBI" id="CHEBI:29105"/>
    </ligand>
</feature>
<dbReference type="EC" id="6.1.1.-" evidence="7"/>
<dbReference type="GO" id="GO:0006424">
    <property type="term" value="P:glutamyl-tRNA aminoacylation"/>
    <property type="evidence" value="ECO:0007669"/>
    <property type="project" value="InterPro"/>
</dbReference>
<keyword evidence="2 7" id="KW-0479">Metal-binding</keyword>